<reference evidence="3" key="1">
    <citation type="submission" date="2023-07" db="EMBL/GenBank/DDBJ databases">
        <title>Brevundimonas soil sp. nov., isolated from the soil of chemical plant.</title>
        <authorList>
            <person name="Wu N."/>
        </authorList>
    </citation>
    <scope>NUCLEOTIDE SEQUENCE</scope>
    <source>
        <strain evidence="3">XZ-24</strain>
    </source>
</reference>
<name>A0ABT8SM39_9CAUL</name>
<evidence type="ECO:0000256" key="1">
    <source>
        <dbReference type="SAM" id="MobiDB-lite"/>
    </source>
</evidence>
<dbReference type="RefSeq" id="WP_302110057.1">
    <property type="nucleotide sequence ID" value="NZ_JAUKTR010000003.1"/>
</dbReference>
<gene>
    <name evidence="3" type="ORF">Q0812_09360</name>
</gene>
<accession>A0ABT8SM39</accession>
<protein>
    <recommendedName>
        <fullName evidence="5">Spore coat protein U domain-containing protein</fullName>
    </recommendedName>
</protein>
<keyword evidence="4" id="KW-1185">Reference proteome</keyword>
<feature type="signal peptide" evidence="2">
    <location>
        <begin position="1"/>
        <end position="24"/>
    </location>
</feature>
<sequence>MRHLMLSAAAAAAALMVIPAAAQAQDTQLVVTTTVENYCSIGLANVAGSNVAVANGVRQKVTTLRMSCNAPTGARLTSTAVNGDLKSAGGVLINYDWELVVPAIPALGFAPQDTFPTNWQVVTNSGGYSEQLADGIFADLFLNLCYGVPGGPGLGGTAGDTTPGSSGCAAAPSGPGASEAPAGTYSETFKFDLDPA</sequence>
<evidence type="ECO:0000256" key="2">
    <source>
        <dbReference type="SAM" id="SignalP"/>
    </source>
</evidence>
<evidence type="ECO:0008006" key="5">
    <source>
        <dbReference type="Google" id="ProtNLM"/>
    </source>
</evidence>
<feature type="region of interest" description="Disordered" evidence="1">
    <location>
        <begin position="157"/>
        <end position="196"/>
    </location>
</feature>
<proteinExistence type="predicted"/>
<feature type="chain" id="PRO_5046627572" description="Spore coat protein U domain-containing protein" evidence="2">
    <location>
        <begin position="25"/>
        <end position="196"/>
    </location>
</feature>
<keyword evidence="2" id="KW-0732">Signal</keyword>
<evidence type="ECO:0000313" key="4">
    <source>
        <dbReference type="Proteomes" id="UP001169063"/>
    </source>
</evidence>
<comment type="caution">
    <text evidence="3">The sequence shown here is derived from an EMBL/GenBank/DDBJ whole genome shotgun (WGS) entry which is preliminary data.</text>
</comment>
<evidence type="ECO:0000313" key="3">
    <source>
        <dbReference type="EMBL" id="MDO1559634.1"/>
    </source>
</evidence>
<dbReference type="EMBL" id="JAUKTR010000003">
    <property type="protein sequence ID" value="MDO1559634.1"/>
    <property type="molecule type" value="Genomic_DNA"/>
</dbReference>
<feature type="compositionally biased region" description="Low complexity" evidence="1">
    <location>
        <begin position="159"/>
        <end position="183"/>
    </location>
</feature>
<organism evidence="3 4">
    <name type="scientific">Peiella sedimenti</name>
    <dbReference type="NCBI Taxonomy" id="3061083"/>
    <lineage>
        <taxon>Bacteria</taxon>
        <taxon>Pseudomonadati</taxon>
        <taxon>Pseudomonadota</taxon>
        <taxon>Alphaproteobacteria</taxon>
        <taxon>Caulobacterales</taxon>
        <taxon>Caulobacteraceae</taxon>
        <taxon>Peiella</taxon>
    </lineage>
</organism>
<dbReference type="Proteomes" id="UP001169063">
    <property type="component" value="Unassembled WGS sequence"/>
</dbReference>